<keyword evidence="6 7" id="KW-0472">Membrane</keyword>
<dbReference type="PANTHER" id="PTHR30589">
    <property type="entry name" value="PROLIPOPROTEIN DIACYLGLYCERYL TRANSFERASE"/>
    <property type="match status" value="1"/>
</dbReference>
<reference evidence="8 9" key="1">
    <citation type="submission" date="2018-06" db="EMBL/GenBank/DDBJ databases">
        <title>The draft genome sequence of Crocinitomix sp. SM1701.</title>
        <authorList>
            <person name="Zhang X."/>
        </authorList>
    </citation>
    <scope>NUCLEOTIDE SEQUENCE [LARGE SCALE GENOMIC DNA]</scope>
    <source>
        <strain evidence="8 9">SM1701</strain>
    </source>
</reference>
<keyword evidence="2 7" id="KW-1003">Cell membrane</keyword>
<dbReference type="InterPro" id="IPR001640">
    <property type="entry name" value="Lgt"/>
</dbReference>
<protein>
    <recommendedName>
        <fullName evidence="7">Phosphatidylglycerol--prolipoprotein diacylglyceryl transferase</fullName>
        <ecNumber evidence="7">2.5.1.145</ecNumber>
    </recommendedName>
</protein>
<keyword evidence="4 7" id="KW-0812">Transmembrane</keyword>
<dbReference type="GO" id="GO:0008961">
    <property type="term" value="F:phosphatidylglycerol-prolipoprotein diacylglyceryl transferase activity"/>
    <property type="evidence" value="ECO:0007669"/>
    <property type="project" value="UniProtKB-UniRule"/>
</dbReference>
<feature type="transmembrane region" description="Helical" evidence="7">
    <location>
        <begin position="24"/>
        <end position="45"/>
    </location>
</feature>
<keyword evidence="3 7" id="KW-0808">Transferase</keyword>
<dbReference type="UniPathway" id="UPA00664"/>
<dbReference type="EC" id="2.5.1.145" evidence="7"/>
<organism evidence="8 9">
    <name type="scientific">Putridiphycobacter roseus</name>
    <dbReference type="NCBI Taxonomy" id="2219161"/>
    <lineage>
        <taxon>Bacteria</taxon>
        <taxon>Pseudomonadati</taxon>
        <taxon>Bacteroidota</taxon>
        <taxon>Flavobacteriia</taxon>
        <taxon>Flavobacteriales</taxon>
        <taxon>Crocinitomicaceae</taxon>
        <taxon>Putridiphycobacter</taxon>
    </lineage>
</organism>
<name>A0A2W1NF32_9FLAO</name>
<comment type="catalytic activity">
    <reaction evidence="7">
        <text>L-cysteinyl-[prolipoprotein] + a 1,2-diacyl-sn-glycero-3-phospho-(1'-sn-glycerol) = an S-1,2-diacyl-sn-glyceryl-L-cysteinyl-[prolipoprotein] + sn-glycerol 1-phosphate + H(+)</text>
        <dbReference type="Rhea" id="RHEA:56712"/>
        <dbReference type="Rhea" id="RHEA-COMP:14679"/>
        <dbReference type="Rhea" id="RHEA-COMP:14680"/>
        <dbReference type="ChEBI" id="CHEBI:15378"/>
        <dbReference type="ChEBI" id="CHEBI:29950"/>
        <dbReference type="ChEBI" id="CHEBI:57685"/>
        <dbReference type="ChEBI" id="CHEBI:64716"/>
        <dbReference type="ChEBI" id="CHEBI:140658"/>
        <dbReference type="EC" id="2.5.1.145"/>
    </reaction>
</comment>
<dbReference type="GO" id="GO:0042158">
    <property type="term" value="P:lipoprotein biosynthetic process"/>
    <property type="evidence" value="ECO:0007669"/>
    <property type="project" value="UniProtKB-UniRule"/>
</dbReference>
<keyword evidence="8" id="KW-0449">Lipoprotein</keyword>
<comment type="function">
    <text evidence="7">Catalyzes the transfer of the diacylglyceryl group from phosphatidylglycerol to the sulfhydryl group of the N-terminal cysteine of a prolipoprotein, the first step in the formation of mature lipoproteins.</text>
</comment>
<feature type="transmembrane region" description="Helical" evidence="7">
    <location>
        <begin position="247"/>
        <end position="266"/>
    </location>
</feature>
<dbReference type="HAMAP" id="MF_01147">
    <property type="entry name" value="Lgt"/>
    <property type="match status" value="1"/>
</dbReference>
<evidence type="ECO:0000256" key="4">
    <source>
        <dbReference type="ARBA" id="ARBA00022692"/>
    </source>
</evidence>
<dbReference type="GO" id="GO:0005886">
    <property type="term" value="C:plasma membrane"/>
    <property type="evidence" value="ECO:0007669"/>
    <property type="project" value="UniProtKB-SubCell"/>
</dbReference>
<evidence type="ECO:0000256" key="3">
    <source>
        <dbReference type="ARBA" id="ARBA00022679"/>
    </source>
</evidence>
<evidence type="ECO:0000256" key="2">
    <source>
        <dbReference type="ARBA" id="ARBA00022475"/>
    </source>
</evidence>
<keyword evidence="5 7" id="KW-1133">Transmembrane helix</keyword>
<feature type="transmembrane region" description="Helical" evidence="7">
    <location>
        <begin position="286"/>
        <end position="302"/>
    </location>
</feature>
<sequence>MNELLFVNWTFNPRVIDAWNTPRWYGIMWALGFYLGFIILNKVYKNEKAPENWMDKTFIYVLIGGVLGARIGHCLFYQPDYYLSHPLEILKIWEGGLASHGGAIGIIIAAFLLNRNVVKKSVLWILDRLVIPTALAAFLIRLGNLFNHEIVGKVTDSSIGFKFLREDSAEIHQAIIKATNTTGITNGNYYDKLNTAYDKIASDPSKYADLFAMIPARYPAQLMEGICYLVIFTILMWFYWKTNAGQIKGFLMGVFFVLLFGARFFIEFIKENQDGIDESLQGLNMGQYLSIPLVLIGFYFVFRGIKSFKVGKVTY</sequence>
<dbReference type="PANTHER" id="PTHR30589:SF0">
    <property type="entry name" value="PHOSPHATIDYLGLYCEROL--PROLIPOPROTEIN DIACYLGLYCERYL TRANSFERASE"/>
    <property type="match status" value="1"/>
</dbReference>
<dbReference type="Proteomes" id="UP000249248">
    <property type="component" value="Unassembled WGS sequence"/>
</dbReference>
<dbReference type="NCBIfam" id="TIGR00544">
    <property type="entry name" value="lgt"/>
    <property type="match status" value="1"/>
</dbReference>
<evidence type="ECO:0000256" key="1">
    <source>
        <dbReference type="ARBA" id="ARBA00007150"/>
    </source>
</evidence>
<comment type="caution">
    <text evidence="8">The sequence shown here is derived from an EMBL/GenBank/DDBJ whole genome shotgun (WGS) entry which is preliminary data.</text>
</comment>
<feature type="transmembrane region" description="Helical" evidence="7">
    <location>
        <begin position="125"/>
        <end position="143"/>
    </location>
</feature>
<evidence type="ECO:0000313" key="9">
    <source>
        <dbReference type="Proteomes" id="UP000249248"/>
    </source>
</evidence>
<proteinExistence type="inferred from homology"/>
<feature type="transmembrane region" description="Helical" evidence="7">
    <location>
        <begin position="90"/>
        <end position="113"/>
    </location>
</feature>
<dbReference type="RefSeq" id="WP_111062673.1">
    <property type="nucleotide sequence ID" value="NZ_JBHUCU010000027.1"/>
</dbReference>
<dbReference type="OrthoDB" id="871140at2"/>
<feature type="binding site" evidence="7">
    <location>
        <position position="141"/>
    </location>
    <ligand>
        <name>a 1,2-diacyl-sn-glycero-3-phospho-(1'-sn-glycerol)</name>
        <dbReference type="ChEBI" id="CHEBI:64716"/>
    </ligand>
</feature>
<comment type="similarity">
    <text evidence="1 7">Belongs to the Lgt family.</text>
</comment>
<comment type="subcellular location">
    <subcellularLocation>
        <location evidence="7">Cell membrane</location>
        <topology evidence="7">Multi-pass membrane protein</topology>
    </subcellularLocation>
</comment>
<evidence type="ECO:0000256" key="6">
    <source>
        <dbReference type="ARBA" id="ARBA00023136"/>
    </source>
</evidence>
<evidence type="ECO:0000256" key="5">
    <source>
        <dbReference type="ARBA" id="ARBA00022989"/>
    </source>
</evidence>
<gene>
    <name evidence="7 8" type="primary">lgt</name>
    <name evidence="8" type="ORF">DNU06_07745</name>
</gene>
<evidence type="ECO:0000256" key="7">
    <source>
        <dbReference type="HAMAP-Rule" id="MF_01147"/>
    </source>
</evidence>
<comment type="pathway">
    <text evidence="7">Protein modification; lipoprotein biosynthesis (diacylglyceryl transfer).</text>
</comment>
<dbReference type="EMBL" id="QKSB01000003">
    <property type="protein sequence ID" value="PZE17713.1"/>
    <property type="molecule type" value="Genomic_DNA"/>
</dbReference>
<feature type="transmembrane region" description="Helical" evidence="7">
    <location>
        <begin position="57"/>
        <end position="78"/>
    </location>
</feature>
<feature type="transmembrane region" description="Helical" evidence="7">
    <location>
        <begin position="220"/>
        <end position="240"/>
    </location>
</feature>
<dbReference type="Pfam" id="PF01790">
    <property type="entry name" value="LGT"/>
    <property type="match status" value="1"/>
</dbReference>
<evidence type="ECO:0000313" key="8">
    <source>
        <dbReference type="EMBL" id="PZE17713.1"/>
    </source>
</evidence>
<dbReference type="AlphaFoldDB" id="A0A2W1NF32"/>
<keyword evidence="9" id="KW-1185">Reference proteome</keyword>
<accession>A0A2W1NF32</accession>